<dbReference type="RefSeq" id="WP_145861486.1">
    <property type="nucleotide sequence ID" value="NZ_RPFW01000010.1"/>
</dbReference>
<name>A0A6P2BM36_9ACTN</name>
<comment type="caution">
    <text evidence="2">The sequence shown here is derived from an EMBL/GenBank/DDBJ whole genome shotgun (WGS) entry which is preliminary data.</text>
</comment>
<evidence type="ECO:0000313" key="2">
    <source>
        <dbReference type="EMBL" id="TVY99997.1"/>
    </source>
</evidence>
<accession>A0A6P2BM36</accession>
<reference evidence="2 3" key="1">
    <citation type="submission" date="2018-11" db="EMBL/GenBank/DDBJ databases">
        <title>Trebonia kvetii gen.nov., sp.nov., a novel acidophilic actinobacterium, and proposal of the new actinobacterial family Treboniaceae fam. nov.</title>
        <authorList>
            <person name="Rapoport D."/>
            <person name="Sagova-Mareckova M."/>
            <person name="Sedlacek I."/>
            <person name="Provaznik J."/>
            <person name="Kralova S."/>
            <person name="Pavlinic D."/>
            <person name="Benes V."/>
            <person name="Kopecky J."/>
        </authorList>
    </citation>
    <scope>NUCLEOTIDE SEQUENCE [LARGE SCALE GENOMIC DNA]</scope>
    <source>
        <strain evidence="2 3">15Tr583</strain>
    </source>
</reference>
<dbReference type="AlphaFoldDB" id="A0A6P2BM36"/>
<proteinExistence type="predicted"/>
<sequence>MTEYALILMGLIVTIPLARWAFLPARYLPGNRARTLRLRLFLRLHPGKGFATVFGLHWRWGRLAVLRRSHRIRPSLPLWVRALSPSAHSVFLGRAHWRHGLLSGTLGAHVVPGFRHCVSR</sequence>
<protein>
    <submittedName>
        <fullName evidence="2">Uncharacterized protein</fullName>
    </submittedName>
</protein>
<gene>
    <name evidence="2" type="ORF">EAS64_38585</name>
</gene>
<evidence type="ECO:0000256" key="1">
    <source>
        <dbReference type="SAM" id="Phobius"/>
    </source>
</evidence>
<keyword evidence="1" id="KW-0472">Membrane</keyword>
<evidence type="ECO:0000313" key="3">
    <source>
        <dbReference type="Proteomes" id="UP000460272"/>
    </source>
</evidence>
<dbReference type="Proteomes" id="UP000460272">
    <property type="component" value="Unassembled WGS sequence"/>
</dbReference>
<organism evidence="2 3">
    <name type="scientific">Trebonia kvetii</name>
    <dbReference type="NCBI Taxonomy" id="2480626"/>
    <lineage>
        <taxon>Bacteria</taxon>
        <taxon>Bacillati</taxon>
        <taxon>Actinomycetota</taxon>
        <taxon>Actinomycetes</taxon>
        <taxon>Streptosporangiales</taxon>
        <taxon>Treboniaceae</taxon>
        <taxon>Trebonia</taxon>
    </lineage>
</organism>
<keyword evidence="1" id="KW-0812">Transmembrane</keyword>
<keyword evidence="1" id="KW-1133">Transmembrane helix</keyword>
<keyword evidence="3" id="KW-1185">Reference proteome</keyword>
<feature type="transmembrane region" description="Helical" evidence="1">
    <location>
        <begin position="6"/>
        <end position="28"/>
    </location>
</feature>
<dbReference type="EMBL" id="RPFW01000010">
    <property type="protein sequence ID" value="TVY99997.1"/>
    <property type="molecule type" value="Genomic_DNA"/>
</dbReference>